<feature type="domain" description="FecR N-terminal" evidence="3">
    <location>
        <begin position="17"/>
        <end position="56"/>
    </location>
</feature>
<dbReference type="OrthoDB" id="7183534at2"/>
<dbReference type="GO" id="GO:0016989">
    <property type="term" value="F:sigma factor antagonist activity"/>
    <property type="evidence" value="ECO:0007669"/>
    <property type="project" value="TreeGrafter"/>
</dbReference>
<dbReference type="InterPro" id="IPR032623">
    <property type="entry name" value="FecR_N"/>
</dbReference>
<evidence type="ECO:0000259" key="3">
    <source>
        <dbReference type="Pfam" id="PF16220"/>
    </source>
</evidence>
<dbReference type="AlphaFoldDB" id="A0A1R4GFA8"/>
<gene>
    <name evidence="4" type="ORF">FM111_12250</name>
</gene>
<dbReference type="EMBL" id="FUIE01000065">
    <property type="protein sequence ID" value="SJM66813.1"/>
    <property type="molecule type" value="Genomic_DNA"/>
</dbReference>
<protein>
    <submittedName>
        <fullName evidence="4">Iron siderophore sensor protein</fullName>
    </submittedName>
</protein>
<dbReference type="PIRSF" id="PIRSF018266">
    <property type="entry name" value="FecR"/>
    <property type="match status" value="1"/>
</dbReference>
<keyword evidence="1" id="KW-0472">Membrane</keyword>
<organism evidence="4 5">
    <name type="scientific">Brevundimonas diminuta 3F5N</name>
    <dbReference type="NCBI Taxonomy" id="1255603"/>
    <lineage>
        <taxon>Bacteria</taxon>
        <taxon>Pseudomonadati</taxon>
        <taxon>Pseudomonadota</taxon>
        <taxon>Alphaproteobacteria</taxon>
        <taxon>Caulobacterales</taxon>
        <taxon>Caulobacteraceae</taxon>
        <taxon>Brevundimonas</taxon>
    </lineage>
</organism>
<feature type="domain" description="FecR protein" evidence="2">
    <location>
        <begin position="120"/>
        <end position="209"/>
    </location>
</feature>
<keyword evidence="1" id="KW-0812">Transmembrane</keyword>
<dbReference type="Gene3D" id="2.60.120.1440">
    <property type="match status" value="1"/>
</dbReference>
<evidence type="ECO:0000256" key="1">
    <source>
        <dbReference type="SAM" id="Phobius"/>
    </source>
</evidence>
<dbReference type="InterPro" id="IPR006860">
    <property type="entry name" value="FecR"/>
</dbReference>
<proteinExistence type="predicted"/>
<dbReference type="Pfam" id="PF04773">
    <property type="entry name" value="FecR"/>
    <property type="match status" value="1"/>
</dbReference>
<dbReference type="RefSeq" id="WP_087141260.1">
    <property type="nucleotide sequence ID" value="NZ_FUIE01000065.1"/>
</dbReference>
<evidence type="ECO:0000313" key="4">
    <source>
        <dbReference type="EMBL" id="SJM66813.1"/>
    </source>
</evidence>
<dbReference type="PANTHER" id="PTHR30273">
    <property type="entry name" value="PERIPLASMIC SIGNAL SENSOR AND SIGMA FACTOR ACTIVATOR FECR-RELATED"/>
    <property type="match status" value="1"/>
</dbReference>
<feature type="transmembrane region" description="Helical" evidence="1">
    <location>
        <begin position="91"/>
        <end position="110"/>
    </location>
</feature>
<dbReference type="InterPro" id="IPR012373">
    <property type="entry name" value="Ferrdict_sens_TM"/>
</dbReference>
<evidence type="ECO:0000313" key="5">
    <source>
        <dbReference type="Proteomes" id="UP000195766"/>
    </source>
</evidence>
<name>A0A1R4GFA8_BREDI</name>
<evidence type="ECO:0000259" key="2">
    <source>
        <dbReference type="Pfam" id="PF04773"/>
    </source>
</evidence>
<keyword evidence="1" id="KW-1133">Transmembrane helix</keyword>
<dbReference type="Pfam" id="PF16220">
    <property type="entry name" value="DUF4880"/>
    <property type="match status" value="1"/>
</dbReference>
<dbReference type="Proteomes" id="UP000195766">
    <property type="component" value="Unassembled WGS sequence"/>
</dbReference>
<accession>A0A1R4GFA8</accession>
<sequence>MSPIHLRPDDAETADPAAFWFARMNGGDAPSPQDEIAFRHWLDEDPGHIHDYRACQQAWRMLELEAGQPEVLALRAAALGRADRGTTRRRALLGLTGGAIAASCGGLWVMTASSPARALIVTEAGQRLTASLPDGSEVTLAPSSRLRLDYGAERRAAVLEAGQAYFHIQPDAAPFVLRVGDRLMATEQGRFQATHADRRPEAVVEQGRLRVAERGGVGAALMLTAGQGGLARGDELRAAPADVEAETAWRMGRLVVRDRPLREVVERFNRYSAERLTLTDAAAGEIRISGSFRYDGGQEFALALARGFGLSVRRTPDGDWRIGSPEKASDGTAAL</sequence>
<reference evidence="4 5" key="1">
    <citation type="submission" date="2017-02" db="EMBL/GenBank/DDBJ databases">
        <authorList>
            <person name="Peterson S.W."/>
        </authorList>
    </citation>
    <scope>NUCLEOTIDE SEQUENCE [LARGE SCALE GENOMIC DNA]</scope>
    <source>
        <strain evidence="4 5">3F5N</strain>
    </source>
</reference>
<dbReference type="PANTHER" id="PTHR30273:SF2">
    <property type="entry name" value="PROTEIN FECR"/>
    <property type="match status" value="1"/>
</dbReference>